<accession>A0ABW4N9Q5</accession>
<evidence type="ECO:0000256" key="4">
    <source>
        <dbReference type="SAM" id="Phobius"/>
    </source>
</evidence>
<keyword evidence="1 2" id="KW-0807">Transducer</keyword>
<keyword evidence="4" id="KW-1133">Transmembrane helix</keyword>
<dbReference type="PROSITE" id="PS50111">
    <property type="entry name" value="CHEMOTAXIS_TRANSDUC_2"/>
    <property type="match status" value="1"/>
</dbReference>
<feature type="coiled-coil region" evidence="3">
    <location>
        <begin position="199"/>
        <end position="229"/>
    </location>
</feature>
<evidence type="ECO:0000259" key="5">
    <source>
        <dbReference type="PROSITE" id="PS50111"/>
    </source>
</evidence>
<dbReference type="Proteomes" id="UP001597283">
    <property type="component" value="Unassembled WGS sequence"/>
</dbReference>
<dbReference type="PANTHER" id="PTHR32089:SF112">
    <property type="entry name" value="LYSOZYME-LIKE PROTEIN-RELATED"/>
    <property type="match status" value="1"/>
</dbReference>
<dbReference type="InterPro" id="IPR004089">
    <property type="entry name" value="MCPsignal_dom"/>
</dbReference>
<name>A0ABW4N9Q5_9SPHN</name>
<feature type="transmembrane region" description="Helical" evidence="4">
    <location>
        <begin position="82"/>
        <end position="100"/>
    </location>
</feature>
<feature type="transmembrane region" description="Helical" evidence="4">
    <location>
        <begin position="161"/>
        <end position="181"/>
    </location>
</feature>
<evidence type="ECO:0000313" key="7">
    <source>
        <dbReference type="Proteomes" id="UP001597283"/>
    </source>
</evidence>
<dbReference type="PANTHER" id="PTHR32089">
    <property type="entry name" value="METHYL-ACCEPTING CHEMOTAXIS PROTEIN MCPB"/>
    <property type="match status" value="1"/>
</dbReference>
<gene>
    <name evidence="6" type="ORF">ACFSC3_04720</name>
</gene>
<evidence type="ECO:0000256" key="1">
    <source>
        <dbReference type="ARBA" id="ARBA00023224"/>
    </source>
</evidence>
<evidence type="ECO:0000256" key="3">
    <source>
        <dbReference type="SAM" id="Coils"/>
    </source>
</evidence>
<keyword evidence="3" id="KW-0175">Coiled coil</keyword>
<reference evidence="7" key="1">
    <citation type="journal article" date="2019" name="Int. J. Syst. Evol. Microbiol.">
        <title>The Global Catalogue of Microorganisms (GCM) 10K type strain sequencing project: providing services to taxonomists for standard genome sequencing and annotation.</title>
        <authorList>
            <consortium name="The Broad Institute Genomics Platform"/>
            <consortium name="The Broad Institute Genome Sequencing Center for Infectious Disease"/>
            <person name="Wu L."/>
            <person name="Ma J."/>
        </authorList>
    </citation>
    <scope>NUCLEOTIDE SEQUENCE [LARGE SCALE GENOMIC DNA]</scope>
    <source>
        <strain evidence="7">Q85</strain>
    </source>
</reference>
<keyword evidence="7" id="KW-1185">Reference proteome</keyword>
<feature type="transmembrane region" description="Helical" evidence="4">
    <location>
        <begin position="52"/>
        <end position="70"/>
    </location>
</feature>
<dbReference type="Pfam" id="PF00015">
    <property type="entry name" value="MCPsignal"/>
    <property type="match status" value="1"/>
</dbReference>
<protein>
    <submittedName>
        <fullName evidence="6">Methyl-accepting chemotaxis protein</fullName>
    </submittedName>
</protein>
<keyword evidence="4" id="KW-0472">Membrane</keyword>
<dbReference type="RefSeq" id="WP_380939241.1">
    <property type="nucleotide sequence ID" value="NZ_JBHUFC010000002.1"/>
</dbReference>
<keyword evidence="4" id="KW-0812">Transmembrane</keyword>
<feature type="domain" description="Methyl-accepting transducer" evidence="5">
    <location>
        <begin position="264"/>
        <end position="482"/>
    </location>
</feature>
<dbReference type="SUPFAM" id="SSF58104">
    <property type="entry name" value="Methyl-accepting chemotaxis protein (MCP) signaling domain"/>
    <property type="match status" value="1"/>
</dbReference>
<proteinExistence type="predicted"/>
<evidence type="ECO:0000256" key="2">
    <source>
        <dbReference type="PROSITE-ProRule" id="PRU00284"/>
    </source>
</evidence>
<dbReference type="SMART" id="SM00283">
    <property type="entry name" value="MA"/>
    <property type="match status" value="1"/>
</dbReference>
<evidence type="ECO:0000313" key="6">
    <source>
        <dbReference type="EMBL" id="MFD1786870.1"/>
    </source>
</evidence>
<dbReference type="EMBL" id="JBHUFC010000002">
    <property type="protein sequence ID" value="MFD1786870.1"/>
    <property type="molecule type" value="Genomic_DNA"/>
</dbReference>
<sequence length="518" mass="53809">MDAPVVTGATDAAPSQTLDRLRRRGVQAWAAIGWITLLAIIVQDALQPGPMALPALIGIGGAINILPTYMAIRGRHDADARLVMGALAAVLPALGVFVLQDHPWQMDAHMFFFVAMAALIVLGDWRPIALATGLTALHHLVLQWIAPEWVFSGSGNLGRVIFHAVAVLLQFGVLAVVTVRLERLIELQDKAIARARSLTAAARDERHRAEQALLKAEEAAREAAAARVATERRGELVTLANEFERSVSSVVHAIGVATERLELSAMQLGDSTRDTDTAVGQVAGGAARAVAEITLVTGAIQGLSETIRTIAAAATDQSALTTAAAGKAEHSVRTIVHLENQAGQIESLVDAIRDIAGKTNLLALNATIEAARAGDAGRGFTVVAGEVKSLAADTRRISDTISDVLAGIRSGVADSVATLRSVNGAIGQVASAATGIASAVEEHRTTAIGVHTSADRATRSAADIEQRMGAVAEATGVAATLCNGLRGSATELSSTARQLRASTDLFVSFLNDGQAVAA</sequence>
<feature type="transmembrane region" description="Helical" evidence="4">
    <location>
        <begin position="28"/>
        <end position="46"/>
    </location>
</feature>
<feature type="transmembrane region" description="Helical" evidence="4">
    <location>
        <begin position="106"/>
        <end position="123"/>
    </location>
</feature>
<comment type="caution">
    <text evidence="6">The sequence shown here is derived from an EMBL/GenBank/DDBJ whole genome shotgun (WGS) entry which is preliminary data.</text>
</comment>
<dbReference type="Gene3D" id="1.10.287.950">
    <property type="entry name" value="Methyl-accepting chemotaxis protein"/>
    <property type="match status" value="1"/>
</dbReference>
<organism evidence="6 7">
    <name type="scientific">Sphingomonas floccifaciens</name>
    <dbReference type="NCBI Taxonomy" id="1844115"/>
    <lineage>
        <taxon>Bacteria</taxon>
        <taxon>Pseudomonadati</taxon>
        <taxon>Pseudomonadota</taxon>
        <taxon>Alphaproteobacteria</taxon>
        <taxon>Sphingomonadales</taxon>
        <taxon>Sphingomonadaceae</taxon>
        <taxon>Sphingomonas</taxon>
    </lineage>
</organism>